<dbReference type="Proteomes" id="UP000708148">
    <property type="component" value="Unassembled WGS sequence"/>
</dbReference>
<evidence type="ECO:0000313" key="1">
    <source>
        <dbReference type="EMBL" id="CAD7704073.1"/>
    </source>
</evidence>
<accession>A0A8S1J9N1</accession>
<keyword evidence="2" id="KW-1185">Reference proteome</keyword>
<proteinExistence type="predicted"/>
<evidence type="ECO:0000313" key="2">
    <source>
        <dbReference type="Proteomes" id="UP000708148"/>
    </source>
</evidence>
<organism evidence="1 2">
    <name type="scientific">Ostreobium quekettii</name>
    <dbReference type="NCBI Taxonomy" id="121088"/>
    <lineage>
        <taxon>Eukaryota</taxon>
        <taxon>Viridiplantae</taxon>
        <taxon>Chlorophyta</taxon>
        <taxon>core chlorophytes</taxon>
        <taxon>Ulvophyceae</taxon>
        <taxon>TCBD clade</taxon>
        <taxon>Bryopsidales</taxon>
        <taxon>Ostreobineae</taxon>
        <taxon>Ostreobiaceae</taxon>
        <taxon>Ostreobium</taxon>
    </lineage>
</organism>
<sequence>MSTVHYAMACKTKLLIETCLRVCANFAQTGSCAEHCAGSSGAMELCLTGALMCCGTSWLVRLCPYSGRVQNRFETFRGAGRSAPIAGSHMLPVPELDPYCLEPSDVSSFPLAGK</sequence>
<gene>
    <name evidence="1" type="ORF">OSTQU699_LOCUS9430</name>
</gene>
<name>A0A8S1J9N1_9CHLO</name>
<reference evidence="1" key="1">
    <citation type="submission" date="2020-12" db="EMBL/GenBank/DDBJ databases">
        <authorList>
            <person name="Iha C."/>
        </authorList>
    </citation>
    <scope>NUCLEOTIDE SEQUENCE</scope>
</reference>
<protein>
    <submittedName>
        <fullName evidence="1">Uncharacterized protein</fullName>
    </submittedName>
</protein>
<dbReference type="EMBL" id="CAJHUC010002620">
    <property type="protein sequence ID" value="CAD7704073.1"/>
    <property type="molecule type" value="Genomic_DNA"/>
</dbReference>
<comment type="caution">
    <text evidence="1">The sequence shown here is derived from an EMBL/GenBank/DDBJ whole genome shotgun (WGS) entry which is preliminary data.</text>
</comment>
<dbReference type="AlphaFoldDB" id="A0A8S1J9N1"/>